<dbReference type="AlphaFoldDB" id="A0ABD3NWS1"/>
<feature type="compositionally biased region" description="Acidic residues" evidence="1">
    <location>
        <begin position="13"/>
        <end position="22"/>
    </location>
</feature>
<name>A0ABD3NWS1_9STRA</name>
<organism evidence="2 3">
    <name type="scientific">Cyclotella cryptica</name>
    <dbReference type="NCBI Taxonomy" id="29204"/>
    <lineage>
        <taxon>Eukaryota</taxon>
        <taxon>Sar</taxon>
        <taxon>Stramenopiles</taxon>
        <taxon>Ochrophyta</taxon>
        <taxon>Bacillariophyta</taxon>
        <taxon>Coscinodiscophyceae</taxon>
        <taxon>Thalassiosirophycidae</taxon>
        <taxon>Stephanodiscales</taxon>
        <taxon>Stephanodiscaceae</taxon>
        <taxon>Cyclotella</taxon>
    </lineage>
</organism>
<evidence type="ECO:0000313" key="3">
    <source>
        <dbReference type="Proteomes" id="UP001516023"/>
    </source>
</evidence>
<evidence type="ECO:0000313" key="2">
    <source>
        <dbReference type="EMBL" id="KAL3779421.1"/>
    </source>
</evidence>
<reference evidence="2 3" key="1">
    <citation type="journal article" date="2020" name="G3 (Bethesda)">
        <title>Improved Reference Genome for Cyclotella cryptica CCMP332, a Model for Cell Wall Morphogenesis, Salinity Adaptation, and Lipid Production in Diatoms (Bacillariophyta).</title>
        <authorList>
            <person name="Roberts W.R."/>
            <person name="Downey K.M."/>
            <person name="Ruck E.C."/>
            <person name="Traller J.C."/>
            <person name="Alverson A.J."/>
        </authorList>
    </citation>
    <scope>NUCLEOTIDE SEQUENCE [LARGE SCALE GENOMIC DNA]</scope>
    <source>
        <strain evidence="2 3">CCMP332</strain>
    </source>
</reference>
<proteinExistence type="predicted"/>
<accession>A0ABD3NWS1</accession>
<feature type="compositionally biased region" description="Basic and acidic residues" evidence="1">
    <location>
        <begin position="252"/>
        <end position="269"/>
    </location>
</feature>
<comment type="caution">
    <text evidence="2">The sequence shown here is derived from an EMBL/GenBank/DDBJ whole genome shotgun (WGS) entry which is preliminary data.</text>
</comment>
<feature type="region of interest" description="Disordered" evidence="1">
    <location>
        <begin position="246"/>
        <end position="269"/>
    </location>
</feature>
<sequence>MSEWRAILPDNANDADDADYDPDPPIPTSSNVVEDSEATADESLDIVPLGINETSKLQLPVFLQAGYRTIVGTGTLQDRLSILVVGPSGWYPSLLVGRVWCHHNESKNQLDFKFPVNKAMLNITALWKGYVDDSNDKTARSAMSAQLKKLYHASHPAMITYRQSVALVTDFNLSVPLSHPCQQIIPLAGFNSNTLASAQQLFHLDPSNVQQALGVIHVNMLCKSKDDSVLESFVSPICAIYESSDAEDTPDIDEKLGSDDGEEREEKHDADTVNHMIASLEISFNELKMSSHDRFQNLETRVGDLEESHVNLSSEVTAIAAKVESIEQAKLAFDIQADAAKRNLHHFVQTSPRDGIT</sequence>
<gene>
    <name evidence="2" type="ORF">HJC23_000523</name>
</gene>
<dbReference type="EMBL" id="JABMIG020000389">
    <property type="protein sequence ID" value="KAL3779421.1"/>
    <property type="molecule type" value="Genomic_DNA"/>
</dbReference>
<feature type="region of interest" description="Disordered" evidence="1">
    <location>
        <begin position="1"/>
        <end position="37"/>
    </location>
</feature>
<dbReference type="Proteomes" id="UP001516023">
    <property type="component" value="Unassembled WGS sequence"/>
</dbReference>
<protein>
    <submittedName>
        <fullName evidence="2">Uncharacterized protein</fullName>
    </submittedName>
</protein>
<keyword evidence="3" id="KW-1185">Reference proteome</keyword>
<evidence type="ECO:0000256" key="1">
    <source>
        <dbReference type="SAM" id="MobiDB-lite"/>
    </source>
</evidence>